<dbReference type="RefSeq" id="WP_341415080.1">
    <property type="nucleotide sequence ID" value="NZ_JBBPCC010000004.1"/>
</dbReference>
<evidence type="ECO:0008006" key="8">
    <source>
        <dbReference type="Google" id="ProtNLM"/>
    </source>
</evidence>
<keyword evidence="3" id="KW-0223">Dioxygenase</keyword>
<gene>
    <name evidence="6" type="ORF">WMW72_08915</name>
</gene>
<keyword evidence="7" id="KW-1185">Reference proteome</keyword>
<name>A0ABU9DGP2_9BACL</name>
<dbReference type="Gene3D" id="2.60.120.10">
    <property type="entry name" value="Jelly Rolls"/>
    <property type="match status" value="1"/>
</dbReference>
<comment type="caution">
    <text evidence="6">The sequence shown here is derived from an EMBL/GenBank/DDBJ whole genome shotgun (WGS) entry which is preliminary data.</text>
</comment>
<reference evidence="6 7" key="1">
    <citation type="submission" date="2024-04" db="EMBL/GenBank/DDBJ databases">
        <title>draft genome sequnece of Paenibacillus filicis.</title>
        <authorList>
            <person name="Kim D.-U."/>
        </authorList>
    </citation>
    <scope>NUCLEOTIDE SEQUENCE [LARGE SCALE GENOMIC DNA]</scope>
    <source>
        <strain evidence="6 7">KACC14197</strain>
    </source>
</reference>
<evidence type="ECO:0000313" key="6">
    <source>
        <dbReference type="EMBL" id="MEK8128020.1"/>
    </source>
</evidence>
<keyword evidence="2" id="KW-0479">Metal-binding</keyword>
<evidence type="ECO:0000256" key="1">
    <source>
        <dbReference type="ARBA" id="ARBA00006622"/>
    </source>
</evidence>
<keyword evidence="4" id="KW-0560">Oxidoreductase</keyword>
<evidence type="ECO:0000256" key="2">
    <source>
        <dbReference type="ARBA" id="ARBA00022723"/>
    </source>
</evidence>
<dbReference type="InterPro" id="IPR014710">
    <property type="entry name" value="RmlC-like_jellyroll"/>
</dbReference>
<evidence type="ECO:0000256" key="4">
    <source>
        <dbReference type="ARBA" id="ARBA00023002"/>
    </source>
</evidence>
<proteinExistence type="inferred from homology"/>
<dbReference type="InterPro" id="IPR010300">
    <property type="entry name" value="CDO_1"/>
</dbReference>
<dbReference type="PANTHER" id="PTHR12918:SF1">
    <property type="entry name" value="CYSTEINE DIOXYGENASE TYPE 1"/>
    <property type="match status" value="1"/>
</dbReference>
<accession>A0ABU9DGP2</accession>
<evidence type="ECO:0000256" key="3">
    <source>
        <dbReference type="ARBA" id="ARBA00022964"/>
    </source>
</evidence>
<comment type="similarity">
    <text evidence="1">Belongs to the cysteine dioxygenase family.</text>
</comment>
<dbReference type="CDD" id="cd10548">
    <property type="entry name" value="cupin_CDO"/>
    <property type="match status" value="1"/>
</dbReference>
<dbReference type="InterPro" id="IPR011051">
    <property type="entry name" value="RmlC_Cupin_sf"/>
</dbReference>
<organism evidence="6 7">
    <name type="scientific">Paenibacillus filicis</name>
    <dbReference type="NCBI Taxonomy" id="669464"/>
    <lineage>
        <taxon>Bacteria</taxon>
        <taxon>Bacillati</taxon>
        <taxon>Bacillota</taxon>
        <taxon>Bacilli</taxon>
        <taxon>Bacillales</taxon>
        <taxon>Paenibacillaceae</taxon>
        <taxon>Paenibacillus</taxon>
    </lineage>
</organism>
<dbReference type="PANTHER" id="PTHR12918">
    <property type="entry name" value="CYSTEINE DIOXYGENASE"/>
    <property type="match status" value="1"/>
</dbReference>
<evidence type="ECO:0000256" key="5">
    <source>
        <dbReference type="ARBA" id="ARBA00023004"/>
    </source>
</evidence>
<dbReference type="Proteomes" id="UP001469365">
    <property type="component" value="Unassembled WGS sequence"/>
</dbReference>
<dbReference type="EMBL" id="JBBPCC010000004">
    <property type="protein sequence ID" value="MEK8128020.1"/>
    <property type="molecule type" value="Genomic_DNA"/>
</dbReference>
<protein>
    <recommendedName>
        <fullName evidence="8">Cysteine dioxygenase</fullName>
    </recommendedName>
</protein>
<dbReference type="SUPFAM" id="SSF51182">
    <property type="entry name" value="RmlC-like cupins"/>
    <property type="match status" value="1"/>
</dbReference>
<keyword evidence="5" id="KW-0408">Iron</keyword>
<evidence type="ECO:0000313" key="7">
    <source>
        <dbReference type="Proteomes" id="UP001469365"/>
    </source>
</evidence>
<sequence>MSQNYEFAELERDIEVILQETDEYRAIIDRVKPLLQRLLQNKGLLPEAYRTPRPDKYAQVLLYKPNHEAFSVIAFIWGPGQTAPVHDHLVWGLVGLYEGAVVEKRYRREDRGEGAEPRYEIREVGEVTARQGDISFVYPPDYDIHGVSNPFGETAITVHIYGTDIGKQPRHIHDVATGSYRDVVTLHDNEQPVYRSSSTA</sequence>